<sequence>MKHFPKDWLPILLLITMIAYSVSVPMMIEDGTPEEEDLAKALTLSKRFFWRTMMENWECLDKEMAIDPKEIGAKHEIELKQICERWKVKALATDAFLKSWESHEGESISSSSANILKTGLKPLFSAGGRELQLSSAMEAIKAAYRVLFGWRAAAEFNTKIDFMNLSDFLRINNAQKISPKGKLNQSKLEEKENGQKRDYLEEYYEKLKNLDFTEKNDCFLEYWDSIQELGLDMEMTCKKDIMEVSESLFRRAVPNTKKMHLERFVGEVFFNYTHLIRNPMLKKYPDELKELEPLLDPCEEAKLKVKKTEGTSSSG</sequence>
<evidence type="ECO:0000313" key="3">
    <source>
        <dbReference type="WBParaSite" id="GPLIN_000897000"/>
    </source>
</evidence>
<dbReference type="AlphaFoldDB" id="A0A183C7X4"/>
<evidence type="ECO:0000256" key="1">
    <source>
        <dbReference type="SAM" id="SignalP"/>
    </source>
</evidence>
<organism evidence="2 3">
    <name type="scientific">Globodera pallida</name>
    <name type="common">Potato cyst nematode worm</name>
    <name type="synonym">Heterodera pallida</name>
    <dbReference type="NCBI Taxonomy" id="36090"/>
    <lineage>
        <taxon>Eukaryota</taxon>
        <taxon>Metazoa</taxon>
        <taxon>Ecdysozoa</taxon>
        <taxon>Nematoda</taxon>
        <taxon>Chromadorea</taxon>
        <taxon>Rhabditida</taxon>
        <taxon>Tylenchina</taxon>
        <taxon>Tylenchomorpha</taxon>
        <taxon>Tylenchoidea</taxon>
        <taxon>Heteroderidae</taxon>
        <taxon>Heteroderinae</taxon>
        <taxon>Globodera</taxon>
    </lineage>
</organism>
<keyword evidence="2" id="KW-1185">Reference proteome</keyword>
<dbReference type="WBParaSite" id="GPLIN_000897000">
    <property type="protein sequence ID" value="GPLIN_000897000"/>
    <property type="gene ID" value="GPLIN_000897000"/>
</dbReference>
<protein>
    <submittedName>
        <fullName evidence="3">RGS domain-containing protein</fullName>
    </submittedName>
</protein>
<reference evidence="2" key="1">
    <citation type="submission" date="2013-12" db="EMBL/GenBank/DDBJ databases">
        <authorList>
            <person name="Aslett M."/>
        </authorList>
    </citation>
    <scope>NUCLEOTIDE SEQUENCE [LARGE SCALE GENOMIC DNA]</scope>
    <source>
        <strain evidence="2">Lindley</strain>
    </source>
</reference>
<reference evidence="2" key="2">
    <citation type="submission" date="2014-05" db="EMBL/GenBank/DDBJ databases">
        <title>The genome and life-stage specific transcriptomes of Globodera pallida elucidate key aspects of plant parasitism by a cyst nematode.</title>
        <authorList>
            <person name="Cotton J.A."/>
            <person name="Lilley C.J."/>
            <person name="Jones L.M."/>
            <person name="Kikuchi T."/>
            <person name="Reid A.J."/>
            <person name="Thorpe P."/>
            <person name="Tsai I.J."/>
            <person name="Beasley H."/>
            <person name="Blok V."/>
            <person name="Cock P.J.A."/>
            <person name="Van den Akker S.E."/>
            <person name="Holroyd N."/>
            <person name="Hunt M."/>
            <person name="Mantelin S."/>
            <person name="Naghra H."/>
            <person name="Pain A."/>
            <person name="Palomares-Rius J.E."/>
            <person name="Zarowiecki M."/>
            <person name="Berriman M."/>
            <person name="Jones J.T."/>
            <person name="Urwin P.E."/>
        </authorList>
    </citation>
    <scope>NUCLEOTIDE SEQUENCE [LARGE SCALE GENOMIC DNA]</scope>
    <source>
        <strain evidence="2">Lindley</strain>
    </source>
</reference>
<keyword evidence="1" id="KW-0732">Signal</keyword>
<name>A0A183C7X4_GLOPA</name>
<accession>A0A183C7X4</accession>
<feature type="chain" id="PRO_5008147194" evidence="1">
    <location>
        <begin position="24"/>
        <end position="315"/>
    </location>
</feature>
<feature type="signal peptide" evidence="1">
    <location>
        <begin position="1"/>
        <end position="23"/>
    </location>
</feature>
<dbReference type="Proteomes" id="UP000050741">
    <property type="component" value="Unassembled WGS sequence"/>
</dbReference>
<evidence type="ECO:0000313" key="2">
    <source>
        <dbReference type="Proteomes" id="UP000050741"/>
    </source>
</evidence>
<reference evidence="3" key="3">
    <citation type="submission" date="2016-06" db="UniProtKB">
        <authorList>
            <consortium name="WormBaseParasite"/>
        </authorList>
    </citation>
    <scope>IDENTIFICATION</scope>
</reference>
<proteinExistence type="predicted"/>